<dbReference type="AlphaFoldDB" id="A0A934RYX0"/>
<feature type="transmembrane region" description="Helical" evidence="1">
    <location>
        <begin position="65"/>
        <end position="84"/>
    </location>
</feature>
<evidence type="ECO:0008006" key="4">
    <source>
        <dbReference type="Google" id="ProtNLM"/>
    </source>
</evidence>
<comment type="caution">
    <text evidence="2">The sequence shown here is derived from an EMBL/GenBank/DDBJ whole genome shotgun (WGS) entry which is preliminary data.</text>
</comment>
<keyword evidence="1" id="KW-1133">Transmembrane helix</keyword>
<dbReference type="RefSeq" id="WP_200357358.1">
    <property type="nucleotide sequence ID" value="NZ_JAENIL010000041.1"/>
</dbReference>
<accession>A0A934RYX0</accession>
<dbReference type="Proteomes" id="UP000617628">
    <property type="component" value="Unassembled WGS sequence"/>
</dbReference>
<organism evidence="2 3">
    <name type="scientific">Pelagicoccus mobilis</name>
    <dbReference type="NCBI Taxonomy" id="415221"/>
    <lineage>
        <taxon>Bacteria</taxon>
        <taxon>Pseudomonadati</taxon>
        <taxon>Verrucomicrobiota</taxon>
        <taxon>Opitutia</taxon>
        <taxon>Puniceicoccales</taxon>
        <taxon>Pelagicoccaceae</taxon>
        <taxon>Pelagicoccus</taxon>
    </lineage>
</organism>
<reference evidence="2" key="1">
    <citation type="submission" date="2021-01" db="EMBL/GenBank/DDBJ databases">
        <title>Modified the classification status of verrucomicrobia.</title>
        <authorList>
            <person name="Feng X."/>
        </authorList>
    </citation>
    <scope>NUCLEOTIDE SEQUENCE</scope>
    <source>
        <strain evidence="2">KCTC 13126</strain>
    </source>
</reference>
<evidence type="ECO:0000256" key="1">
    <source>
        <dbReference type="SAM" id="Phobius"/>
    </source>
</evidence>
<keyword evidence="1" id="KW-0812">Transmembrane</keyword>
<evidence type="ECO:0000313" key="3">
    <source>
        <dbReference type="Proteomes" id="UP000617628"/>
    </source>
</evidence>
<sequence>MEKTILKLRILARAQATLFQISTRRWVTTLVFLALALSFLLITIAMVNVAAYMSLMPEYGGVKSALMVGGGNLAIAVLLGLWAASMGPKADEKMVREIRDTAFNEVSGDVEEVRASIGKVKSDVGSIRELVGAGKGLVGSRVDFGTISAIVGFLIRLLRRRKPN</sequence>
<protein>
    <recommendedName>
        <fullName evidence="4">Holin-X, holin superfamily III</fullName>
    </recommendedName>
</protein>
<keyword evidence="1" id="KW-0472">Membrane</keyword>
<name>A0A934RYX0_9BACT</name>
<feature type="transmembrane region" description="Helical" evidence="1">
    <location>
        <begin position="30"/>
        <end position="53"/>
    </location>
</feature>
<dbReference type="EMBL" id="JAENIL010000041">
    <property type="protein sequence ID" value="MBK1879146.1"/>
    <property type="molecule type" value="Genomic_DNA"/>
</dbReference>
<keyword evidence="3" id="KW-1185">Reference proteome</keyword>
<proteinExistence type="predicted"/>
<gene>
    <name evidence="2" type="ORF">JIN87_19835</name>
</gene>
<evidence type="ECO:0000313" key="2">
    <source>
        <dbReference type="EMBL" id="MBK1879146.1"/>
    </source>
</evidence>